<accession>A0AA90H1P8</accession>
<feature type="domain" description="RNA polymerase sigma-70 region 4" evidence="9">
    <location>
        <begin position="185"/>
        <end position="232"/>
    </location>
</feature>
<dbReference type="InterPro" id="IPR000838">
    <property type="entry name" value="RNA_pol_sigma70_ECF_CS"/>
</dbReference>
<feature type="region of interest" description="Disordered" evidence="7">
    <location>
        <begin position="1"/>
        <end position="31"/>
    </location>
</feature>
<dbReference type="InterPro" id="IPR007630">
    <property type="entry name" value="RNA_pol_sigma70_r4"/>
</dbReference>
<evidence type="ECO:0000313" key="10">
    <source>
        <dbReference type="EMBL" id="MDI5968537.1"/>
    </source>
</evidence>
<evidence type="ECO:0000256" key="5">
    <source>
        <dbReference type="ARBA" id="ARBA00023163"/>
    </source>
</evidence>
<dbReference type="CDD" id="cd06171">
    <property type="entry name" value="Sigma70_r4"/>
    <property type="match status" value="1"/>
</dbReference>
<dbReference type="InterPro" id="IPR007627">
    <property type="entry name" value="RNA_pol_sigma70_r2"/>
</dbReference>
<dbReference type="InterPro" id="IPR013324">
    <property type="entry name" value="RNA_pol_sigma_r3/r4-like"/>
</dbReference>
<organism evidence="10">
    <name type="scientific">Streptantibioticus silvisoli</name>
    <dbReference type="NCBI Taxonomy" id="2705255"/>
    <lineage>
        <taxon>Bacteria</taxon>
        <taxon>Bacillati</taxon>
        <taxon>Actinomycetota</taxon>
        <taxon>Actinomycetes</taxon>
        <taxon>Kitasatosporales</taxon>
        <taxon>Streptomycetaceae</taxon>
        <taxon>Streptantibioticus</taxon>
    </lineage>
</organism>
<dbReference type="GO" id="GO:0016987">
    <property type="term" value="F:sigma factor activity"/>
    <property type="evidence" value="ECO:0007669"/>
    <property type="project" value="UniProtKB-KW"/>
</dbReference>
<keyword evidence="2 6" id="KW-0805">Transcription regulation</keyword>
<dbReference type="InterPro" id="IPR036388">
    <property type="entry name" value="WH-like_DNA-bd_sf"/>
</dbReference>
<evidence type="ECO:0000256" key="3">
    <source>
        <dbReference type="ARBA" id="ARBA00023082"/>
    </source>
</evidence>
<feature type="domain" description="RNA polymerase sigma-70 region 2" evidence="8">
    <location>
        <begin position="87"/>
        <end position="152"/>
    </location>
</feature>
<keyword evidence="3 6" id="KW-0731">Sigma factor</keyword>
<dbReference type="EMBL" id="JABXJJ020000004">
    <property type="protein sequence ID" value="MDI5968537.1"/>
    <property type="molecule type" value="Genomic_DNA"/>
</dbReference>
<evidence type="ECO:0000256" key="6">
    <source>
        <dbReference type="RuleBase" id="RU000716"/>
    </source>
</evidence>
<dbReference type="SUPFAM" id="SSF88659">
    <property type="entry name" value="Sigma3 and sigma4 domains of RNA polymerase sigma factors"/>
    <property type="match status" value="1"/>
</dbReference>
<comment type="caution">
    <text evidence="10">The sequence shown here is derived from an EMBL/GenBank/DDBJ whole genome shotgun (WGS) entry which is preliminary data.</text>
</comment>
<dbReference type="RefSeq" id="WP_271312356.1">
    <property type="nucleotide sequence ID" value="NZ_JABXJJ020000004.1"/>
</dbReference>
<reference evidence="10" key="1">
    <citation type="submission" date="2023-05" db="EMBL/GenBank/DDBJ databases">
        <title>Streptantibioticus silvisoli sp. nov., acidotolerant actinomycetes 1 from pine litter.</title>
        <authorList>
            <person name="Swiecimska M."/>
            <person name="Golinska P."/>
            <person name="Sangal V."/>
            <person name="Wachnowicz B."/>
            <person name="Goodfellow M."/>
        </authorList>
    </citation>
    <scope>NUCLEOTIDE SEQUENCE</scope>
    <source>
        <strain evidence="10">SL13</strain>
    </source>
</reference>
<dbReference type="GO" id="GO:0006352">
    <property type="term" value="P:DNA-templated transcription initiation"/>
    <property type="evidence" value="ECO:0007669"/>
    <property type="project" value="InterPro"/>
</dbReference>
<comment type="similarity">
    <text evidence="1 6">Belongs to the sigma-70 factor family. ECF subfamily.</text>
</comment>
<protein>
    <recommendedName>
        <fullName evidence="6">RNA polymerase sigma factor</fullName>
    </recommendedName>
</protein>
<dbReference type="InterPro" id="IPR039425">
    <property type="entry name" value="RNA_pol_sigma-70-like"/>
</dbReference>
<dbReference type="NCBIfam" id="TIGR02937">
    <property type="entry name" value="sigma70-ECF"/>
    <property type="match status" value="1"/>
</dbReference>
<evidence type="ECO:0000259" key="9">
    <source>
        <dbReference type="Pfam" id="PF04545"/>
    </source>
</evidence>
<evidence type="ECO:0000256" key="1">
    <source>
        <dbReference type="ARBA" id="ARBA00010641"/>
    </source>
</evidence>
<dbReference type="PANTHER" id="PTHR43133:SF52">
    <property type="entry name" value="ECF RNA POLYMERASE SIGMA FACTOR SIGL"/>
    <property type="match status" value="1"/>
</dbReference>
<dbReference type="PROSITE" id="PS01063">
    <property type="entry name" value="SIGMA70_ECF"/>
    <property type="match status" value="1"/>
</dbReference>
<evidence type="ECO:0000259" key="8">
    <source>
        <dbReference type="Pfam" id="PF04542"/>
    </source>
</evidence>
<dbReference type="SUPFAM" id="SSF88946">
    <property type="entry name" value="Sigma2 domain of RNA polymerase sigma factors"/>
    <property type="match status" value="1"/>
</dbReference>
<name>A0AA90H1P8_9ACTN</name>
<keyword evidence="4 6" id="KW-0238">DNA-binding</keyword>
<dbReference type="Pfam" id="PF04542">
    <property type="entry name" value="Sigma70_r2"/>
    <property type="match status" value="1"/>
</dbReference>
<dbReference type="Gene3D" id="1.10.1740.10">
    <property type="match status" value="1"/>
</dbReference>
<evidence type="ECO:0000256" key="2">
    <source>
        <dbReference type="ARBA" id="ARBA00023015"/>
    </source>
</evidence>
<dbReference type="PANTHER" id="PTHR43133">
    <property type="entry name" value="RNA POLYMERASE ECF-TYPE SIGMA FACTO"/>
    <property type="match status" value="1"/>
</dbReference>
<keyword evidence="5 6" id="KW-0804">Transcription</keyword>
<dbReference type="Gene3D" id="1.10.10.10">
    <property type="entry name" value="Winged helix-like DNA-binding domain superfamily/Winged helix DNA-binding domain"/>
    <property type="match status" value="1"/>
</dbReference>
<gene>
    <name evidence="10" type="ORF">POF50_004110</name>
</gene>
<dbReference type="GO" id="GO:0003677">
    <property type="term" value="F:DNA binding"/>
    <property type="evidence" value="ECO:0007669"/>
    <property type="project" value="UniProtKB-KW"/>
</dbReference>
<dbReference type="AlphaFoldDB" id="A0AA90H1P8"/>
<dbReference type="InterPro" id="IPR013325">
    <property type="entry name" value="RNA_pol_sigma_r2"/>
</dbReference>
<dbReference type="Pfam" id="PF04545">
    <property type="entry name" value="Sigma70_r4"/>
    <property type="match status" value="1"/>
</dbReference>
<sequence>MSPTRRAERVPVAFSTPLAEPGAASGTGSLAIADGTADDRAQAGQDVRGGYCGVRPDGEPVLARPGAARTPGAVSDDLRRMWDVHDTYAGALRRFLLRLTAGEREFAEDLLQETLLRAWRNVDALPAGPELCQPWLFTVARHAFIDATRKRKIRAERRAVVEAPVHIDTPDHAQRVVDVHTVRSALARLKEVQREVLVELYYRDVTPRELATRLGVPEGTVRSRRFYALRSLAELLGPVH</sequence>
<dbReference type="InterPro" id="IPR014284">
    <property type="entry name" value="RNA_pol_sigma-70_dom"/>
</dbReference>
<evidence type="ECO:0000256" key="7">
    <source>
        <dbReference type="SAM" id="MobiDB-lite"/>
    </source>
</evidence>
<evidence type="ECO:0000256" key="4">
    <source>
        <dbReference type="ARBA" id="ARBA00023125"/>
    </source>
</evidence>
<proteinExistence type="inferred from homology"/>